<proteinExistence type="predicted"/>
<protein>
    <recommendedName>
        <fullName evidence="4">Secreted protein</fullName>
    </recommendedName>
</protein>
<evidence type="ECO:0000313" key="1">
    <source>
        <dbReference type="EMBL" id="CAK1585453.1"/>
    </source>
</evidence>
<dbReference type="EMBL" id="CAVLGL010000079">
    <property type="protein sequence ID" value="CAK1585456.1"/>
    <property type="molecule type" value="Genomic_DNA"/>
</dbReference>
<comment type="caution">
    <text evidence="2">The sequence shown here is derived from an EMBL/GenBank/DDBJ whole genome shotgun (WGS) entry which is preliminary data.</text>
</comment>
<dbReference type="Proteomes" id="UP001314205">
    <property type="component" value="Unassembled WGS sequence"/>
</dbReference>
<gene>
    <name evidence="1" type="ORF">PARMNEM_LOCUS6535</name>
    <name evidence="2" type="ORF">PARMNEM_LOCUS6537</name>
</gene>
<evidence type="ECO:0008006" key="4">
    <source>
        <dbReference type="Google" id="ProtNLM"/>
    </source>
</evidence>
<reference evidence="2 3" key="1">
    <citation type="submission" date="2023-11" db="EMBL/GenBank/DDBJ databases">
        <authorList>
            <person name="Hedman E."/>
            <person name="Englund M."/>
            <person name="Stromberg M."/>
            <person name="Nyberg Akerstrom W."/>
            <person name="Nylinder S."/>
            <person name="Jareborg N."/>
            <person name="Kallberg Y."/>
            <person name="Kronander E."/>
        </authorList>
    </citation>
    <scope>NUCLEOTIDE SEQUENCE [LARGE SCALE GENOMIC DNA]</scope>
</reference>
<evidence type="ECO:0000313" key="3">
    <source>
        <dbReference type="Proteomes" id="UP001314205"/>
    </source>
</evidence>
<dbReference type="EMBL" id="CAVLGL010000079">
    <property type="protein sequence ID" value="CAK1585453.1"/>
    <property type="molecule type" value="Genomic_DNA"/>
</dbReference>
<evidence type="ECO:0000313" key="2">
    <source>
        <dbReference type="EMBL" id="CAK1585456.1"/>
    </source>
</evidence>
<accession>A0AAV1KQY0</accession>
<dbReference type="AlphaFoldDB" id="A0AAV1KQY0"/>
<sequence>MLISLNVRNIHRLLVSIVIQWCSMGQSGLAAITLRMPLLLVRKRCRRDAAFLRIMAKKSLVCASAKNKYYLTKYKNT</sequence>
<organism evidence="2 3">
    <name type="scientific">Parnassius mnemosyne</name>
    <name type="common">clouded apollo</name>
    <dbReference type="NCBI Taxonomy" id="213953"/>
    <lineage>
        <taxon>Eukaryota</taxon>
        <taxon>Metazoa</taxon>
        <taxon>Ecdysozoa</taxon>
        <taxon>Arthropoda</taxon>
        <taxon>Hexapoda</taxon>
        <taxon>Insecta</taxon>
        <taxon>Pterygota</taxon>
        <taxon>Neoptera</taxon>
        <taxon>Endopterygota</taxon>
        <taxon>Lepidoptera</taxon>
        <taxon>Glossata</taxon>
        <taxon>Ditrysia</taxon>
        <taxon>Papilionoidea</taxon>
        <taxon>Papilionidae</taxon>
        <taxon>Parnassiinae</taxon>
        <taxon>Parnassini</taxon>
        <taxon>Parnassius</taxon>
        <taxon>Driopa</taxon>
    </lineage>
</organism>
<keyword evidence="3" id="KW-1185">Reference proteome</keyword>
<name>A0AAV1KQY0_9NEOP</name>